<feature type="domain" description="U3 small nucleolar RNA-associated protein 15 C-terminal" evidence="7">
    <location>
        <begin position="380"/>
        <end position="519"/>
    </location>
</feature>
<dbReference type="InterPro" id="IPR001680">
    <property type="entry name" value="WD40_rpt"/>
</dbReference>
<feature type="repeat" description="WD" evidence="6">
    <location>
        <begin position="117"/>
        <end position="158"/>
    </location>
</feature>
<dbReference type="PANTHER" id="PTHR19924:SF26">
    <property type="entry name" value="U3 SMALL NUCLEOLAR RNA-ASSOCIATED PROTEIN 15 HOMOLOG"/>
    <property type="match status" value="1"/>
</dbReference>
<dbReference type="PROSITE" id="PS00678">
    <property type="entry name" value="WD_REPEATS_1"/>
    <property type="match status" value="1"/>
</dbReference>
<evidence type="ECO:0000256" key="2">
    <source>
        <dbReference type="ARBA" id="ARBA00022552"/>
    </source>
</evidence>
<evidence type="ECO:0000256" key="6">
    <source>
        <dbReference type="PROSITE-ProRule" id="PRU00221"/>
    </source>
</evidence>
<evidence type="ECO:0000256" key="5">
    <source>
        <dbReference type="ARBA" id="ARBA00023242"/>
    </source>
</evidence>
<dbReference type="InterPro" id="IPR036322">
    <property type="entry name" value="WD40_repeat_dom_sf"/>
</dbReference>
<comment type="subcellular location">
    <subcellularLocation>
        <location evidence="1">Nucleus</location>
        <location evidence="1">Nucleolus</location>
    </subcellularLocation>
</comment>
<dbReference type="GO" id="GO:0045943">
    <property type="term" value="P:positive regulation of transcription by RNA polymerase I"/>
    <property type="evidence" value="ECO:0007669"/>
    <property type="project" value="TreeGrafter"/>
</dbReference>
<dbReference type="Gene3D" id="2.130.10.10">
    <property type="entry name" value="YVTN repeat-like/Quinoprotein amine dehydrogenase"/>
    <property type="match status" value="2"/>
</dbReference>
<dbReference type="GO" id="GO:0006364">
    <property type="term" value="P:rRNA processing"/>
    <property type="evidence" value="ECO:0007669"/>
    <property type="project" value="UniProtKB-KW"/>
</dbReference>
<reference evidence="9" key="1">
    <citation type="journal article" date="2019" name="Nat. Commun.">
        <title>Expansion of phycobilisome linker gene families in mesophilic red algae.</title>
        <authorList>
            <person name="Lee J."/>
            <person name="Kim D."/>
            <person name="Bhattacharya D."/>
            <person name="Yoon H.S."/>
        </authorList>
    </citation>
    <scope>NUCLEOTIDE SEQUENCE [LARGE SCALE GENOMIC DNA]</scope>
    <source>
        <strain evidence="9">CCMP 1328</strain>
    </source>
</reference>
<organism evidence="8 9">
    <name type="scientific">Porphyridium purpureum</name>
    <name type="common">Red alga</name>
    <name type="synonym">Porphyridium cruentum</name>
    <dbReference type="NCBI Taxonomy" id="35688"/>
    <lineage>
        <taxon>Eukaryota</taxon>
        <taxon>Rhodophyta</taxon>
        <taxon>Bangiophyceae</taxon>
        <taxon>Porphyridiales</taxon>
        <taxon>Porphyridiaceae</taxon>
        <taxon>Porphyridium</taxon>
    </lineage>
</organism>
<dbReference type="SUPFAM" id="SSF50978">
    <property type="entry name" value="WD40 repeat-like"/>
    <property type="match status" value="1"/>
</dbReference>
<comment type="caution">
    <text evidence="8">The sequence shown here is derived from an EMBL/GenBank/DDBJ whole genome shotgun (WGS) entry which is preliminary data.</text>
</comment>
<dbReference type="Pfam" id="PF00400">
    <property type="entry name" value="WD40"/>
    <property type="match status" value="3"/>
</dbReference>
<accession>A0A5J4Z3K1</accession>
<sequence>MAEFVPVSGKRRAGGPLRQSAESRFWASHKVCGEVQLTGAATHVEFVPGGSELGVTAGARVVLWNGTASAPHRAVARFKDTAYSGSFKKDGRLLVAGGENGVVQLFELSSRAILRKFQGHASAVHSVKFSQDGLRVVSAGDDRTVRVWDIPTHECLTELHGHTDFVRAQARAPASAHLWATGCFDHQFRLFDLRQKKRRNLMQMDHAFPIADTLLLPGGTLAVTAGGEEVRIWDLVAGGKLLSRLRNHSKAVTALCLSSTASHLMSGGLDGLINIYNLETQRMEHSLAFPGQILSIDAAPDGMRIAAGLATGNAIVRIRAKSNQAGAEFRSALPAARGDGGADFRGWTLGRPKLTAQTASTPRLGSQRYFLRGPAELPYADDKVVKHKKKPKQNAWDAHLRNFEYAKALDACLTSRQPPAITVAVLEELMLRRGLLICLQGRSQSELLPVIRMLSAHLCDPMFSRTLLEVANLLLDLYAPMAFVSVPFREGLLKLHATVAKELATQRLMRKLQGSVEVLLQLRTVSSIAVSTAVALP</sequence>
<gene>
    <name evidence="8" type="ORF">FVE85_5460</name>
</gene>
<keyword evidence="2" id="KW-0698">rRNA processing</keyword>
<evidence type="ECO:0000256" key="1">
    <source>
        <dbReference type="ARBA" id="ARBA00004604"/>
    </source>
</evidence>
<proteinExistence type="predicted"/>
<dbReference type="InterPro" id="IPR015943">
    <property type="entry name" value="WD40/YVTN_repeat-like_dom_sf"/>
</dbReference>
<dbReference type="Proteomes" id="UP000324585">
    <property type="component" value="Unassembled WGS sequence"/>
</dbReference>
<keyword evidence="4" id="KW-0677">Repeat</keyword>
<dbReference type="EMBL" id="VRMN01000001">
    <property type="protein sequence ID" value="KAA8497875.1"/>
    <property type="molecule type" value="Genomic_DNA"/>
</dbReference>
<keyword evidence="3 6" id="KW-0853">WD repeat</keyword>
<dbReference type="InterPro" id="IPR019775">
    <property type="entry name" value="WD40_repeat_CS"/>
</dbReference>
<evidence type="ECO:0000256" key="4">
    <source>
        <dbReference type="ARBA" id="ARBA00022737"/>
    </source>
</evidence>
<dbReference type="OMA" id="ATYQVVH"/>
<evidence type="ECO:0000313" key="9">
    <source>
        <dbReference type="Proteomes" id="UP000324585"/>
    </source>
</evidence>
<dbReference type="Pfam" id="PF09384">
    <property type="entry name" value="UTP15_C"/>
    <property type="match status" value="1"/>
</dbReference>
<evidence type="ECO:0000313" key="8">
    <source>
        <dbReference type="EMBL" id="KAA8497875.1"/>
    </source>
</evidence>
<dbReference type="OrthoDB" id="431715at2759"/>
<dbReference type="SMART" id="SM00320">
    <property type="entry name" value="WD40"/>
    <property type="match status" value="7"/>
</dbReference>
<dbReference type="PROSITE" id="PS50294">
    <property type="entry name" value="WD_REPEATS_REGION"/>
    <property type="match status" value="2"/>
</dbReference>
<dbReference type="CDD" id="cd00200">
    <property type="entry name" value="WD40"/>
    <property type="match status" value="1"/>
</dbReference>
<evidence type="ECO:0000259" key="7">
    <source>
        <dbReference type="Pfam" id="PF09384"/>
    </source>
</evidence>
<keyword evidence="9" id="KW-1185">Reference proteome</keyword>
<dbReference type="GO" id="GO:0005730">
    <property type="term" value="C:nucleolus"/>
    <property type="evidence" value="ECO:0007669"/>
    <property type="project" value="UniProtKB-SubCell"/>
</dbReference>
<protein>
    <submittedName>
        <fullName evidence="8">U3 small nucleolar RNA-associated protein 15-like</fullName>
    </submittedName>
</protein>
<dbReference type="PROSITE" id="PS50082">
    <property type="entry name" value="WD_REPEATS_2"/>
    <property type="match status" value="2"/>
</dbReference>
<name>A0A5J4Z3K1_PORPP</name>
<dbReference type="AlphaFoldDB" id="A0A5J4Z3K1"/>
<keyword evidence="5" id="KW-0539">Nucleus</keyword>
<dbReference type="InterPro" id="IPR018983">
    <property type="entry name" value="U3_snoRNA-assocProt_15_C"/>
</dbReference>
<evidence type="ECO:0000256" key="3">
    <source>
        <dbReference type="ARBA" id="ARBA00022574"/>
    </source>
</evidence>
<feature type="repeat" description="WD" evidence="6">
    <location>
        <begin position="245"/>
        <end position="286"/>
    </location>
</feature>
<dbReference type="PANTHER" id="PTHR19924">
    <property type="entry name" value="UTP15 U3 SMALL NUCLEOLAR RNA-ASSOCIATED PROTEIN 15 FAMILY MEMBER"/>
    <property type="match status" value="1"/>
</dbReference>